<name>A1AV36_PELPD</name>
<keyword evidence="4" id="KW-1185">Reference proteome</keyword>
<evidence type="ECO:0000313" key="4">
    <source>
        <dbReference type="Proteomes" id="UP000006732"/>
    </source>
</evidence>
<reference evidence="3 4" key="1">
    <citation type="submission" date="2006-10" db="EMBL/GenBank/DDBJ databases">
        <title>Complete sequence of chromosome of Pelobacter propionicus DSM 2379.</title>
        <authorList>
            <consortium name="US DOE Joint Genome Institute"/>
            <person name="Copeland A."/>
            <person name="Lucas S."/>
            <person name="Lapidus A."/>
            <person name="Barry K."/>
            <person name="Detter J.C."/>
            <person name="Glavina del Rio T."/>
            <person name="Hammon N."/>
            <person name="Israni S."/>
            <person name="Dalin E."/>
            <person name="Tice H."/>
            <person name="Pitluck S."/>
            <person name="Saunders E."/>
            <person name="Brettin T."/>
            <person name="Bruce D."/>
            <person name="Han C."/>
            <person name="Tapia R."/>
            <person name="Schmutz J."/>
            <person name="Larimer F."/>
            <person name="Land M."/>
            <person name="Hauser L."/>
            <person name="Kyrpides N."/>
            <person name="Kim E."/>
            <person name="Lovley D."/>
            <person name="Richardson P."/>
        </authorList>
    </citation>
    <scope>NUCLEOTIDE SEQUENCE [LARGE SCALE GENOMIC DNA]</scope>
    <source>
        <strain evidence="4">DSM 2379 / NBRC 103807 / OttBd1</strain>
    </source>
</reference>
<feature type="region of interest" description="Disordered" evidence="1">
    <location>
        <begin position="154"/>
        <end position="181"/>
    </location>
</feature>
<evidence type="ECO:0000259" key="2">
    <source>
        <dbReference type="Pfam" id="PF05157"/>
    </source>
</evidence>
<dbReference type="SUPFAM" id="SSF160246">
    <property type="entry name" value="EspE N-terminal domain-like"/>
    <property type="match status" value="1"/>
</dbReference>
<gene>
    <name evidence="3" type="ordered locus">Ppro_3615</name>
</gene>
<dbReference type="RefSeq" id="WP_011737419.1">
    <property type="nucleotide sequence ID" value="NC_008609.1"/>
</dbReference>
<dbReference type="OrthoDB" id="5430167at2"/>
<organism evidence="3 4">
    <name type="scientific">Pelobacter propionicus (strain DSM 2379 / NBRC 103807 / OttBd1)</name>
    <dbReference type="NCBI Taxonomy" id="338966"/>
    <lineage>
        <taxon>Bacteria</taxon>
        <taxon>Pseudomonadati</taxon>
        <taxon>Thermodesulfobacteriota</taxon>
        <taxon>Desulfuromonadia</taxon>
        <taxon>Desulfuromonadales</taxon>
        <taxon>Desulfuromonadaceae</taxon>
        <taxon>Pelobacter</taxon>
    </lineage>
</organism>
<dbReference type="Gene3D" id="3.30.300.160">
    <property type="entry name" value="Type II secretion system, protein E, N-terminal domain"/>
    <property type="match status" value="1"/>
</dbReference>
<dbReference type="AlphaFoldDB" id="A1AV36"/>
<evidence type="ECO:0000256" key="1">
    <source>
        <dbReference type="SAM" id="MobiDB-lite"/>
    </source>
</evidence>
<protein>
    <submittedName>
        <fullName evidence="3">General secretory system II, protein E domain protein</fullName>
    </submittedName>
</protein>
<dbReference type="EMBL" id="CP000482">
    <property type="protein sequence ID" value="ABL01207.1"/>
    <property type="molecule type" value="Genomic_DNA"/>
</dbReference>
<dbReference type="STRING" id="338966.Ppro_3615"/>
<accession>A1AV36</accession>
<dbReference type="HOGENOM" id="CLU_032809_0_0_7"/>
<dbReference type="KEGG" id="ppd:Ppro_3615"/>
<sequence length="368" mass="40532">MELRLGELLLRDRLITNTQLEEALESQAGRGIKLGSALFELGYVEENALGRALSAKLGVPFVGRSELSSIPGDLIRDFSRSMAVKYNVMPFKLERNRLGLAMSDPNDFRALEDIAFMTGCVVQPYIAPDVRISDAQARYYRISGGESRYRRLADLRRRNSPPCPGQAAMPEEEQRPRQDEAVEYEDFSCLNEALAGEGSCSETIARPAVPQRTSGKLARAGSTDEVGDLLIEHMGQLFGTGALFQMRGTGAVGWRGVSNGRRIDLIETDDLVLHESSVVRDVAEGRRYSLGPLMDTPENRRILQLLELPGDASLFVLPVVLGNRAVAVLLVSVEMDDPMACLAELRTLAHEAERALAMLIIRKKGMSQ</sequence>
<dbReference type="Proteomes" id="UP000006732">
    <property type="component" value="Chromosome"/>
</dbReference>
<feature type="domain" description="Type II secretion system protein GspE N-terminal" evidence="2">
    <location>
        <begin position="57"/>
        <end position="143"/>
    </location>
</feature>
<dbReference type="InterPro" id="IPR037257">
    <property type="entry name" value="T2SS_E_N_sf"/>
</dbReference>
<dbReference type="InterPro" id="IPR007831">
    <property type="entry name" value="T2SS_GspE_N"/>
</dbReference>
<proteinExistence type="predicted"/>
<evidence type="ECO:0000313" key="3">
    <source>
        <dbReference type="EMBL" id="ABL01207.1"/>
    </source>
</evidence>
<dbReference type="Pfam" id="PF05157">
    <property type="entry name" value="MshEN"/>
    <property type="match status" value="1"/>
</dbReference>
<dbReference type="eggNOG" id="COG2804">
    <property type="taxonomic scope" value="Bacteria"/>
</dbReference>